<evidence type="ECO:0000256" key="3">
    <source>
        <dbReference type="ARBA" id="ARBA00023163"/>
    </source>
</evidence>
<feature type="domain" description="HTH iclR-type" evidence="5">
    <location>
        <begin position="17"/>
        <end position="79"/>
    </location>
</feature>
<keyword evidence="8" id="KW-1185">Reference proteome</keyword>
<keyword evidence="2" id="KW-0238">DNA-binding</keyword>
<protein>
    <submittedName>
        <fullName evidence="7">IclR family transcriptional regulator C-terminal domain-containing protein</fullName>
    </submittedName>
</protein>
<dbReference type="SUPFAM" id="SSF55781">
    <property type="entry name" value="GAF domain-like"/>
    <property type="match status" value="3"/>
</dbReference>
<dbReference type="EMBL" id="JAVRFF010000002">
    <property type="protein sequence ID" value="MDT0471085.1"/>
    <property type="molecule type" value="Genomic_DNA"/>
</dbReference>
<sequence length="626" mass="66619">MPANPEPEPPAVPAEAVAPLIRGVSVLRALTEAGGALSPSGLERATGLARSTVDRVTATLTRMGHVRMDGRDAVLAPGVMRLGNAYLAALRLPSLLGGQADALADELDESVSLAVPDGDGIRFVHQATRRRAMSLAFRIGDLLPSERTAPGPLFATEWTEREWRSWRDRSTTDARARDYPALPQEELRQLTPELPYGAQTLNAPFSRRVKEAAETGWALDDQLIEPGLVAVAVPVRDPRGGRIVCAVSVVSHTSRHSAAELRDTLLPRLRSAVARMERTLRTAGPPQQTPAPSGLATWTGSSKQELGREFVESLARGLTVLTAFGEGRAALTLTDVAKATGLARATARRALITYEHLGLVAPGEDPRTFTLTPRVLSLGYPPLSRTTLPQIATPHLASLSARTNESSSLAILVPGAGALAEIQYTARVATTRVMSVNIAVGTRLPAYATALGRVLLADPPPTPPPPHGPTPATPFPRLTPHGPTPPTPLPRLTPHTVAAPTPVSAPLPPRLTSHGSTAPTAHAAPLPRLTSRTVTDPTALSRLLERARADGFALVDEELEEGLRSIAVPVRDRAGRAVAAVNIALHASRHTLRECETNLLPALRQTATDIERDLRVASRFTRVPLT</sequence>
<evidence type="ECO:0000313" key="8">
    <source>
        <dbReference type="Proteomes" id="UP001180489"/>
    </source>
</evidence>
<dbReference type="PANTHER" id="PTHR30136">
    <property type="entry name" value="HELIX-TURN-HELIX TRANSCRIPTIONAL REGULATOR, ICLR FAMILY"/>
    <property type="match status" value="1"/>
</dbReference>
<dbReference type="InterPro" id="IPR014757">
    <property type="entry name" value="Tscrpt_reg_IclR_C"/>
</dbReference>
<accession>A0ABU2UDE1</accession>
<feature type="domain" description="HTH iclR-type" evidence="5">
    <location>
        <begin position="311"/>
        <end position="373"/>
    </location>
</feature>
<evidence type="ECO:0000259" key="6">
    <source>
        <dbReference type="PROSITE" id="PS51078"/>
    </source>
</evidence>
<feature type="domain" description="IclR-ED" evidence="6">
    <location>
        <begin position="78"/>
        <end position="282"/>
    </location>
</feature>
<evidence type="ECO:0000256" key="4">
    <source>
        <dbReference type="SAM" id="MobiDB-lite"/>
    </source>
</evidence>
<dbReference type="InterPro" id="IPR005471">
    <property type="entry name" value="Tscrpt_reg_IclR_N"/>
</dbReference>
<evidence type="ECO:0000256" key="1">
    <source>
        <dbReference type="ARBA" id="ARBA00023015"/>
    </source>
</evidence>
<keyword evidence="3" id="KW-0804">Transcription</keyword>
<reference evidence="7" key="1">
    <citation type="submission" date="2024-05" db="EMBL/GenBank/DDBJ databases">
        <title>30 novel species of actinomycetes from the DSMZ collection.</title>
        <authorList>
            <person name="Nouioui I."/>
        </authorList>
    </citation>
    <scope>NUCLEOTIDE SEQUENCE</scope>
    <source>
        <strain evidence="7">DSM 41014</strain>
    </source>
</reference>
<dbReference type="InterPro" id="IPR036390">
    <property type="entry name" value="WH_DNA-bd_sf"/>
</dbReference>
<feature type="compositionally biased region" description="Pro residues" evidence="4">
    <location>
        <begin position="458"/>
        <end position="474"/>
    </location>
</feature>
<dbReference type="Gene3D" id="3.30.450.40">
    <property type="match status" value="3"/>
</dbReference>
<dbReference type="PROSITE" id="PS51077">
    <property type="entry name" value="HTH_ICLR"/>
    <property type="match status" value="2"/>
</dbReference>
<dbReference type="Proteomes" id="UP001180489">
    <property type="component" value="Unassembled WGS sequence"/>
</dbReference>
<dbReference type="Pfam" id="PF01614">
    <property type="entry name" value="IclR_C"/>
    <property type="match status" value="3"/>
</dbReference>
<feature type="compositionally biased region" description="Pro residues" evidence="4">
    <location>
        <begin position="482"/>
        <end position="491"/>
    </location>
</feature>
<organism evidence="7 8">
    <name type="scientific">Streptomyces hintoniae</name>
    <dbReference type="NCBI Taxonomy" id="3075521"/>
    <lineage>
        <taxon>Bacteria</taxon>
        <taxon>Bacillati</taxon>
        <taxon>Actinomycetota</taxon>
        <taxon>Actinomycetes</taxon>
        <taxon>Kitasatosporales</taxon>
        <taxon>Streptomycetaceae</taxon>
        <taxon>Streptomyces</taxon>
    </lineage>
</organism>
<gene>
    <name evidence="7" type="ORF">RM863_02905</name>
</gene>
<dbReference type="PROSITE" id="PS51078">
    <property type="entry name" value="ICLR_ED"/>
    <property type="match status" value="2"/>
</dbReference>
<dbReference type="SUPFAM" id="SSF46785">
    <property type="entry name" value="Winged helix' DNA-binding domain"/>
    <property type="match status" value="2"/>
</dbReference>
<dbReference type="InterPro" id="IPR050707">
    <property type="entry name" value="HTH_MetabolicPath_Reg"/>
</dbReference>
<feature type="domain" description="IclR-ED" evidence="6">
    <location>
        <begin position="374"/>
        <end position="616"/>
    </location>
</feature>
<evidence type="ECO:0000259" key="5">
    <source>
        <dbReference type="PROSITE" id="PS51077"/>
    </source>
</evidence>
<proteinExistence type="predicted"/>
<dbReference type="SMART" id="SM00346">
    <property type="entry name" value="HTH_ICLR"/>
    <property type="match status" value="2"/>
</dbReference>
<dbReference type="Gene3D" id="1.10.10.10">
    <property type="entry name" value="Winged helix-like DNA-binding domain superfamily/Winged helix DNA-binding domain"/>
    <property type="match status" value="2"/>
</dbReference>
<feature type="region of interest" description="Disordered" evidence="4">
    <location>
        <begin position="457"/>
        <end position="533"/>
    </location>
</feature>
<dbReference type="Pfam" id="PF09339">
    <property type="entry name" value="HTH_IclR"/>
    <property type="match status" value="2"/>
</dbReference>
<dbReference type="InterPro" id="IPR036388">
    <property type="entry name" value="WH-like_DNA-bd_sf"/>
</dbReference>
<name>A0ABU2UDE1_9ACTN</name>
<evidence type="ECO:0000256" key="2">
    <source>
        <dbReference type="ARBA" id="ARBA00023125"/>
    </source>
</evidence>
<evidence type="ECO:0000313" key="7">
    <source>
        <dbReference type="EMBL" id="MDT0471085.1"/>
    </source>
</evidence>
<dbReference type="RefSeq" id="WP_311633996.1">
    <property type="nucleotide sequence ID" value="NZ_JAVRFF010000002.1"/>
</dbReference>
<dbReference type="InterPro" id="IPR029016">
    <property type="entry name" value="GAF-like_dom_sf"/>
</dbReference>
<keyword evidence="1" id="KW-0805">Transcription regulation</keyword>
<dbReference type="PANTHER" id="PTHR30136:SF34">
    <property type="entry name" value="TRANSCRIPTIONAL REGULATOR"/>
    <property type="match status" value="1"/>
</dbReference>
<comment type="caution">
    <text evidence="7">The sequence shown here is derived from an EMBL/GenBank/DDBJ whole genome shotgun (WGS) entry which is preliminary data.</text>
</comment>